<name>A0ABN9Y3Q7_9DINO</name>
<keyword evidence="3" id="KW-1185">Reference proteome</keyword>
<sequence>MSAPTTYEEQLSVLIAFYRRHDSSKGGEGCRAILDKRRGEAPVVAPSDFTELCAKLQQKYGENPLRPPGASREVDGAVPVTLNAQVAALDAFYARHDPAKVGESCRAMVDKRRGAEPAMRPDGFRELCAKLQQKYGESPLRSPGASREVDGPVPATLNAQVAALDAFYARHDPTKVGESCRAIVDKRRGAEPAMRPDDFRDLCAKLQQKYGESPLLSPARTEVTKPATPSRAAAAAGLVASAVRDAAPSGAAAGDAGTPSSAAGGATASPGAAVLAAAEVSSSPYAGAGTPPGAVAATAAGRGSPSAGAAKTPSASSGSRAAESAAPPGACAAEAPAGVSAPAGAAGPDAAGAATPSMAAEQAAASCASPTANGSGGVPSTLASQFAVLDRFYAKYDRAKAGDSCRAILDTRRGANPAMRPSDFAELCAKLQQKYGENPLAPRAAHSNGSAAAVGVATYASAGHGVVPLTYEAQLSILDSFYANCDKQKVGAGTKAILDQRRGASPALELGAFAELCCKIADKYDASPLEAPVPADAQAQLASLNRFYATHDSSKVGAGSQAILDARRGGNPTLGRAAFLELCWRLQAKYGENPLLA</sequence>
<feature type="region of interest" description="Disordered" evidence="1">
    <location>
        <begin position="296"/>
        <end position="353"/>
    </location>
</feature>
<feature type="region of interest" description="Disordered" evidence="1">
    <location>
        <begin position="249"/>
        <end position="268"/>
    </location>
</feature>
<evidence type="ECO:0000256" key="1">
    <source>
        <dbReference type="SAM" id="MobiDB-lite"/>
    </source>
</evidence>
<accession>A0ABN9Y3Q7</accession>
<evidence type="ECO:0000313" key="3">
    <source>
        <dbReference type="Proteomes" id="UP001189429"/>
    </source>
</evidence>
<proteinExistence type="predicted"/>
<organism evidence="2 3">
    <name type="scientific">Prorocentrum cordatum</name>
    <dbReference type="NCBI Taxonomy" id="2364126"/>
    <lineage>
        <taxon>Eukaryota</taxon>
        <taxon>Sar</taxon>
        <taxon>Alveolata</taxon>
        <taxon>Dinophyceae</taxon>
        <taxon>Prorocentrales</taxon>
        <taxon>Prorocentraceae</taxon>
        <taxon>Prorocentrum</taxon>
    </lineage>
</organism>
<protein>
    <submittedName>
        <fullName evidence="2">Uncharacterized protein</fullName>
    </submittedName>
</protein>
<dbReference type="EMBL" id="CAUYUJ010021522">
    <property type="protein sequence ID" value="CAK0905246.1"/>
    <property type="molecule type" value="Genomic_DNA"/>
</dbReference>
<evidence type="ECO:0000313" key="2">
    <source>
        <dbReference type="EMBL" id="CAK0905246.1"/>
    </source>
</evidence>
<reference evidence="2" key="1">
    <citation type="submission" date="2023-10" db="EMBL/GenBank/DDBJ databases">
        <authorList>
            <person name="Chen Y."/>
            <person name="Shah S."/>
            <person name="Dougan E. K."/>
            <person name="Thang M."/>
            <person name="Chan C."/>
        </authorList>
    </citation>
    <scope>NUCLEOTIDE SEQUENCE [LARGE SCALE GENOMIC DNA]</scope>
</reference>
<gene>
    <name evidence="2" type="ORF">PCOR1329_LOCUS80996</name>
</gene>
<comment type="caution">
    <text evidence="2">The sequence shown here is derived from an EMBL/GenBank/DDBJ whole genome shotgun (WGS) entry which is preliminary data.</text>
</comment>
<dbReference type="Proteomes" id="UP001189429">
    <property type="component" value="Unassembled WGS sequence"/>
</dbReference>